<evidence type="ECO:0000313" key="2">
    <source>
        <dbReference type="Proteomes" id="UP001431783"/>
    </source>
</evidence>
<organism evidence="1 2">
    <name type="scientific">Henosepilachna vigintioctopunctata</name>
    <dbReference type="NCBI Taxonomy" id="420089"/>
    <lineage>
        <taxon>Eukaryota</taxon>
        <taxon>Metazoa</taxon>
        <taxon>Ecdysozoa</taxon>
        <taxon>Arthropoda</taxon>
        <taxon>Hexapoda</taxon>
        <taxon>Insecta</taxon>
        <taxon>Pterygota</taxon>
        <taxon>Neoptera</taxon>
        <taxon>Endopterygota</taxon>
        <taxon>Coleoptera</taxon>
        <taxon>Polyphaga</taxon>
        <taxon>Cucujiformia</taxon>
        <taxon>Coccinelloidea</taxon>
        <taxon>Coccinellidae</taxon>
        <taxon>Epilachninae</taxon>
        <taxon>Epilachnini</taxon>
        <taxon>Henosepilachna</taxon>
    </lineage>
</organism>
<dbReference type="Proteomes" id="UP001431783">
    <property type="component" value="Unassembled WGS sequence"/>
</dbReference>
<reference evidence="1 2" key="1">
    <citation type="submission" date="2023-03" db="EMBL/GenBank/DDBJ databases">
        <title>Genome insight into feeding habits of ladybird beetles.</title>
        <authorList>
            <person name="Li H.-S."/>
            <person name="Huang Y.-H."/>
            <person name="Pang H."/>
        </authorList>
    </citation>
    <scope>NUCLEOTIDE SEQUENCE [LARGE SCALE GENOMIC DNA]</scope>
    <source>
        <strain evidence="1">SYSU_2023b</strain>
        <tissue evidence="1">Whole body</tissue>
    </source>
</reference>
<name>A0AAW1TND9_9CUCU</name>
<proteinExistence type="predicted"/>
<sequence>MPYRGSIEKKGFVGGGQSENRICSRRTMENKKCKKTKIGVNAEKMGYAAETNTRGKNEICCWGGQENWIGVVQWEKNMDLLQKITGKVKKDQLQRRKRVKNMKFTLS</sequence>
<keyword evidence="2" id="KW-1185">Reference proteome</keyword>
<accession>A0AAW1TND9</accession>
<dbReference type="EMBL" id="JARQZJ010000001">
    <property type="protein sequence ID" value="KAK9869814.1"/>
    <property type="molecule type" value="Genomic_DNA"/>
</dbReference>
<gene>
    <name evidence="1" type="ORF">WA026_003543</name>
</gene>
<dbReference type="AlphaFoldDB" id="A0AAW1TND9"/>
<protein>
    <submittedName>
        <fullName evidence="1">Uncharacterized protein</fullName>
    </submittedName>
</protein>
<evidence type="ECO:0000313" key="1">
    <source>
        <dbReference type="EMBL" id="KAK9869814.1"/>
    </source>
</evidence>
<comment type="caution">
    <text evidence="1">The sequence shown here is derived from an EMBL/GenBank/DDBJ whole genome shotgun (WGS) entry which is preliminary data.</text>
</comment>